<sequence>MSNPFAQDAWDPFGAAPRGGIYNSQQAQQRELSAQIRLPPLNPKTAAPLKTLAAGLGCLFAGPVGDGGQLLHWSPNESGSTLPPGAHPCPSGDHDSAACAELTPRSIEPAKGRVTALLLAPGPGMLWAGCSDGVVHCWGLCKDGTGTAARWLHSWQAHGGKKIKALALCPTGRLFTGTATGALRMWSYGSPAFAEQAAPRLLRQLCKLDARSGVQLPPHSKVIALAVSAGGRVLWSAGKSTISLWSTHNGECLGTISSDSSEQQQQQQYAQQQYGGYAAMGGMQQQPADINPRIGLDAARLAGQFERPSAELLAADDEAVDAEKDAAAMLINTGVKAMGKASKLLGKLGKNLQEKASKMLDEGRAGSTDLRYDGSATSAYSSSSVSAASSYAPGAAGAAAAPKSADAASKGDIKKLAAAADGSIWVGFKRGVLDKYSEAGQLLWSSTTATAAAAAAGVFRPAGITALAAVGSSVWAGDNQGQLWVLDARSAALQRSWKGHVFPVRSIAAGGHLVYSLGKAGSIRAWPALPPPPALTAAWQQDLVECLKEQQLTVLVGTWNVNETKPSRPGLQQWLAERAISAQLVMIGLQEVEMGTMSVGKDAITQYLAKSKAESATAAAQAWVAMIGEVLRGVGDFRRVGLRQMSGVLVLVFARAELEPHIGEVATASVACGVMGYGGNKGAVAVSFSLFRRRVVIVSSHFAAHQDKVESRNADYAKIVRHLHFHNVPTDKPQQQQQYEASDVVVLGADPCADPNSSNSSSRRLGGGSPGISPRKTPRGGANADAGGSGGGAAAAAADEEWGAGMRDAELLVWVGDFNYRVDRPDGFVPDESDPENNPIGAQLYQYVHRKISAKQHLALLSGDQCLREVARGAIFHGLAEGPISFLPTYKFEKGRESNALQPFYDQGEKKRVPAWTDRVLFRGSGPQRSALECNAVEQRSDVRVCLAGPQAYNSLMESCSTGGALPTWLEVSPAAGVVGPGGCVAIRVQGTKAAQWQAAGGLRCELCVLGCVEGSVDSSRWPVACYRDAPQVHVALP</sequence>
<dbReference type="PANTHER" id="PTHR11200">
    <property type="entry name" value="INOSITOL 5-PHOSPHATASE"/>
    <property type="match status" value="1"/>
</dbReference>
<gene>
    <name evidence="4" type="ORF">OEZ85_012390</name>
</gene>
<feature type="region of interest" description="Disordered" evidence="2">
    <location>
        <begin position="71"/>
        <end position="95"/>
    </location>
</feature>
<evidence type="ECO:0000256" key="1">
    <source>
        <dbReference type="ARBA" id="ARBA00010768"/>
    </source>
</evidence>
<dbReference type="InterPro" id="IPR056454">
    <property type="entry name" value="Beta-prop_IP5PC_F"/>
</dbReference>
<feature type="compositionally biased region" description="Low complexity" evidence="2">
    <location>
        <begin position="771"/>
        <end position="786"/>
    </location>
</feature>
<dbReference type="InterPro" id="IPR015943">
    <property type="entry name" value="WD40/YVTN_repeat-like_dom_sf"/>
</dbReference>
<dbReference type="SUPFAM" id="SSF101908">
    <property type="entry name" value="Putative isomerase YbhE"/>
    <property type="match status" value="1"/>
</dbReference>
<dbReference type="SMART" id="SM00320">
    <property type="entry name" value="WD40"/>
    <property type="match status" value="4"/>
</dbReference>
<dbReference type="InterPro" id="IPR001680">
    <property type="entry name" value="WD40_rpt"/>
</dbReference>
<feature type="domain" description="Inositol polyphosphate-related phosphatase" evidence="3">
    <location>
        <begin position="550"/>
        <end position="951"/>
    </location>
</feature>
<evidence type="ECO:0000259" key="3">
    <source>
        <dbReference type="SMART" id="SM00128"/>
    </source>
</evidence>
<keyword evidence="5" id="KW-1185">Reference proteome</keyword>
<protein>
    <recommendedName>
        <fullName evidence="3">Inositol polyphosphate-related phosphatase domain-containing protein</fullName>
    </recommendedName>
</protein>
<comment type="similarity">
    <text evidence="1">Belongs to the inositol polyphosphate 5-phosphatase family.</text>
</comment>
<dbReference type="Gene3D" id="3.60.10.10">
    <property type="entry name" value="Endonuclease/exonuclease/phosphatase"/>
    <property type="match status" value="1"/>
</dbReference>
<dbReference type="Gene3D" id="2.130.10.10">
    <property type="entry name" value="YVTN repeat-like/Quinoprotein amine dehydrogenase"/>
    <property type="match status" value="2"/>
</dbReference>
<dbReference type="SMART" id="SM00128">
    <property type="entry name" value="IPPc"/>
    <property type="match status" value="1"/>
</dbReference>
<organism evidence="4 5">
    <name type="scientific">Tetradesmus obliquus</name>
    <name type="common">Green alga</name>
    <name type="synonym">Acutodesmus obliquus</name>
    <dbReference type="NCBI Taxonomy" id="3088"/>
    <lineage>
        <taxon>Eukaryota</taxon>
        <taxon>Viridiplantae</taxon>
        <taxon>Chlorophyta</taxon>
        <taxon>core chlorophytes</taxon>
        <taxon>Chlorophyceae</taxon>
        <taxon>CS clade</taxon>
        <taxon>Sphaeropleales</taxon>
        <taxon>Scenedesmaceae</taxon>
        <taxon>Tetradesmus</taxon>
    </lineage>
</organism>
<dbReference type="EMBL" id="CP126210">
    <property type="protein sequence ID" value="WIA12339.1"/>
    <property type="molecule type" value="Genomic_DNA"/>
</dbReference>
<accession>A0ABY8TT82</accession>
<dbReference type="InterPro" id="IPR046985">
    <property type="entry name" value="IP5"/>
</dbReference>
<dbReference type="Pfam" id="PF23754">
    <property type="entry name" value="Beta-prop_IP5PC_F"/>
    <property type="match status" value="2"/>
</dbReference>
<evidence type="ECO:0000256" key="2">
    <source>
        <dbReference type="SAM" id="MobiDB-lite"/>
    </source>
</evidence>
<dbReference type="SUPFAM" id="SSF56219">
    <property type="entry name" value="DNase I-like"/>
    <property type="match status" value="1"/>
</dbReference>
<evidence type="ECO:0000313" key="4">
    <source>
        <dbReference type="EMBL" id="WIA12339.1"/>
    </source>
</evidence>
<dbReference type="InterPro" id="IPR036691">
    <property type="entry name" value="Endo/exonu/phosph_ase_sf"/>
</dbReference>
<feature type="compositionally biased region" description="Low complexity" evidence="2">
    <location>
        <begin position="755"/>
        <end position="764"/>
    </location>
</feature>
<evidence type="ECO:0000313" key="5">
    <source>
        <dbReference type="Proteomes" id="UP001244341"/>
    </source>
</evidence>
<dbReference type="Proteomes" id="UP001244341">
    <property type="component" value="Chromosome 3b"/>
</dbReference>
<reference evidence="4 5" key="1">
    <citation type="submission" date="2023-05" db="EMBL/GenBank/DDBJ databases">
        <title>A 100% complete, gapless, phased diploid assembly of the Scenedesmus obliquus UTEX 3031 genome.</title>
        <authorList>
            <person name="Biondi T.C."/>
            <person name="Hanschen E.R."/>
            <person name="Kwon T."/>
            <person name="Eng W."/>
            <person name="Kruse C.P.S."/>
            <person name="Koehler S.I."/>
            <person name="Kunde Y."/>
            <person name="Gleasner C.D."/>
            <person name="You Mak K.T."/>
            <person name="Polle J."/>
            <person name="Hovde B.T."/>
            <person name="Starkenburg S.R."/>
        </authorList>
    </citation>
    <scope>NUCLEOTIDE SEQUENCE [LARGE SCALE GENOMIC DNA]</scope>
    <source>
        <strain evidence="4 5">DOE0152z</strain>
    </source>
</reference>
<dbReference type="Pfam" id="PF22669">
    <property type="entry name" value="Exo_endo_phos2"/>
    <property type="match status" value="2"/>
</dbReference>
<name>A0ABY8TT82_TETOB</name>
<feature type="region of interest" description="Disordered" evidence="2">
    <location>
        <begin position="750"/>
        <end position="794"/>
    </location>
</feature>
<dbReference type="InterPro" id="IPR000300">
    <property type="entry name" value="IPPc"/>
</dbReference>
<proteinExistence type="inferred from homology"/>
<dbReference type="PANTHER" id="PTHR11200:SF300">
    <property type="entry name" value="TYPE II INOSITOL 1,4,5-TRISPHOSPHATE 5-PHOSPHATASE"/>
    <property type="match status" value="1"/>
</dbReference>